<comment type="caution">
    <text evidence="7">The sequence shown here is derived from an EMBL/GenBank/DDBJ whole genome shotgun (WGS) entry which is preliminary data.</text>
</comment>
<evidence type="ECO:0000259" key="6">
    <source>
        <dbReference type="PROSITE" id="PS50850"/>
    </source>
</evidence>
<dbReference type="InterPro" id="IPR047200">
    <property type="entry name" value="MFS_YcaD-like"/>
</dbReference>
<dbReference type="RefSeq" id="WP_194215437.1">
    <property type="nucleotide sequence ID" value="NZ_CP061205.1"/>
</dbReference>
<proteinExistence type="predicted"/>
<evidence type="ECO:0000256" key="2">
    <source>
        <dbReference type="ARBA" id="ARBA00022692"/>
    </source>
</evidence>
<dbReference type="Proteomes" id="UP001595444">
    <property type="component" value="Unassembled WGS sequence"/>
</dbReference>
<dbReference type="Pfam" id="PF07690">
    <property type="entry name" value="MFS_1"/>
    <property type="match status" value="1"/>
</dbReference>
<dbReference type="Pfam" id="PF00083">
    <property type="entry name" value="Sugar_tr"/>
    <property type="match status" value="1"/>
</dbReference>
<evidence type="ECO:0000256" key="5">
    <source>
        <dbReference type="SAM" id="Phobius"/>
    </source>
</evidence>
<feature type="transmembrane region" description="Helical" evidence="5">
    <location>
        <begin position="237"/>
        <end position="255"/>
    </location>
</feature>
<reference evidence="8" key="1">
    <citation type="journal article" date="2019" name="Int. J. Syst. Evol. Microbiol.">
        <title>The Global Catalogue of Microorganisms (GCM) 10K type strain sequencing project: providing services to taxonomists for standard genome sequencing and annotation.</title>
        <authorList>
            <consortium name="The Broad Institute Genomics Platform"/>
            <consortium name="The Broad Institute Genome Sequencing Center for Infectious Disease"/>
            <person name="Wu L."/>
            <person name="Ma J."/>
        </authorList>
    </citation>
    <scope>NUCLEOTIDE SEQUENCE [LARGE SCALE GENOMIC DNA]</scope>
    <source>
        <strain evidence="8">KCTC 62164</strain>
    </source>
</reference>
<feature type="transmembrane region" description="Helical" evidence="5">
    <location>
        <begin position="133"/>
        <end position="156"/>
    </location>
</feature>
<dbReference type="InterPro" id="IPR005828">
    <property type="entry name" value="MFS_sugar_transport-like"/>
</dbReference>
<feature type="transmembrane region" description="Helical" evidence="5">
    <location>
        <begin position="100"/>
        <end position="121"/>
    </location>
</feature>
<name>A0ABV7D8R4_9PROT</name>
<dbReference type="InterPro" id="IPR036259">
    <property type="entry name" value="MFS_trans_sf"/>
</dbReference>
<evidence type="ECO:0000313" key="7">
    <source>
        <dbReference type="EMBL" id="MFC3053613.1"/>
    </source>
</evidence>
<feature type="transmembrane region" description="Helical" evidence="5">
    <location>
        <begin position="203"/>
        <end position="225"/>
    </location>
</feature>
<gene>
    <name evidence="7" type="ORF">ACFOKA_17060</name>
</gene>
<keyword evidence="3 5" id="KW-1133">Transmembrane helix</keyword>
<dbReference type="PROSITE" id="PS50850">
    <property type="entry name" value="MFS"/>
    <property type="match status" value="1"/>
</dbReference>
<feature type="transmembrane region" description="Helical" evidence="5">
    <location>
        <begin position="267"/>
        <end position="284"/>
    </location>
</feature>
<feature type="transmembrane region" description="Helical" evidence="5">
    <location>
        <begin position="358"/>
        <end position="375"/>
    </location>
</feature>
<protein>
    <submittedName>
        <fullName evidence="7">MFS transporter</fullName>
    </submittedName>
</protein>
<dbReference type="InterPro" id="IPR011701">
    <property type="entry name" value="MFS"/>
</dbReference>
<dbReference type="Gene3D" id="1.20.1250.20">
    <property type="entry name" value="MFS general substrate transporter like domains"/>
    <property type="match status" value="2"/>
</dbReference>
<accession>A0ABV7D8R4</accession>
<keyword evidence="8" id="KW-1185">Reference proteome</keyword>
<sequence>MTLRSTVIGISALLTGAGALHMGMSLQGTLVGVRAGIENFPAILIGLIMSGYYAGFVAGSVYAPKIVNKVGHIRTFSAFASLASAAALCHSVFVDPVSWLVFRALAGFCFAVLSLVTESWLNERSSNLNRGTVLAVYFMVVLMSAALGQIFLIFASPAGYDLFILISVIISIALVPIALTSMPTPAVSEPHRMSLAKLYKTSPVGVVGCCGAGLVSGSYGALGAVFAQAKGLATTEIAIFMFLLVAGGAVAQWPLGRLSDRMDRRYVLVGLTITATILGVAVWVDVLQGILWLYTFGALMGAMLLSMYGVAIAHANDFLEPHEFVPASASLLLIYGLGAILGPIIAAAIMGWIGPNGLFIYLAVFSGIVALFTIYRMTQRSVVPSDDSTDFVLAQGISPVAFELDPRAEADDEASA</sequence>
<dbReference type="PANTHER" id="PTHR23521:SF3">
    <property type="entry name" value="MFS TRANSPORTER"/>
    <property type="match status" value="1"/>
</dbReference>
<evidence type="ECO:0000313" key="8">
    <source>
        <dbReference type="Proteomes" id="UP001595444"/>
    </source>
</evidence>
<evidence type="ECO:0000256" key="1">
    <source>
        <dbReference type="ARBA" id="ARBA00004370"/>
    </source>
</evidence>
<dbReference type="EMBL" id="JBHRSL010000027">
    <property type="protein sequence ID" value="MFC3053613.1"/>
    <property type="molecule type" value="Genomic_DNA"/>
</dbReference>
<dbReference type="PANTHER" id="PTHR23521">
    <property type="entry name" value="TRANSPORTER MFS SUPERFAMILY"/>
    <property type="match status" value="1"/>
</dbReference>
<evidence type="ECO:0000256" key="4">
    <source>
        <dbReference type="ARBA" id="ARBA00023136"/>
    </source>
</evidence>
<organism evidence="7 8">
    <name type="scientific">Kordiimonas pumila</name>
    <dbReference type="NCBI Taxonomy" id="2161677"/>
    <lineage>
        <taxon>Bacteria</taxon>
        <taxon>Pseudomonadati</taxon>
        <taxon>Pseudomonadota</taxon>
        <taxon>Alphaproteobacteria</taxon>
        <taxon>Kordiimonadales</taxon>
        <taxon>Kordiimonadaceae</taxon>
        <taxon>Kordiimonas</taxon>
    </lineage>
</organism>
<feature type="transmembrane region" description="Helical" evidence="5">
    <location>
        <begin position="75"/>
        <end position="94"/>
    </location>
</feature>
<feature type="transmembrane region" description="Helical" evidence="5">
    <location>
        <begin position="332"/>
        <end position="352"/>
    </location>
</feature>
<keyword evidence="4 5" id="KW-0472">Membrane</keyword>
<dbReference type="CDD" id="cd17477">
    <property type="entry name" value="MFS_YcaD_like"/>
    <property type="match status" value="1"/>
</dbReference>
<feature type="transmembrane region" description="Helical" evidence="5">
    <location>
        <begin position="43"/>
        <end position="63"/>
    </location>
</feature>
<dbReference type="InterPro" id="IPR020846">
    <property type="entry name" value="MFS_dom"/>
</dbReference>
<feature type="domain" description="Major facilitator superfamily (MFS) profile" evidence="6">
    <location>
        <begin position="4"/>
        <end position="381"/>
    </location>
</feature>
<feature type="transmembrane region" description="Helical" evidence="5">
    <location>
        <begin position="290"/>
        <end position="311"/>
    </location>
</feature>
<keyword evidence="2 5" id="KW-0812">Transmembrane</keyword>
<comment type="subcellular location">
    <subcellularLocation>
        <location evidence="1">Membrane</location>
    </subcellularLocation>
</comment>
<evidence type="ECO:0000256" key="3">
    <source>
        <dbReference type="ARBA" id="ARBA00022989"/>
    </source>
</evidence>
<dbReference type="SUPFAM" id="SSF103473">
    <property type="entry name" value="MFS general substrate transporter"/>
    <property type="match status" value="1"/>
</dbReference>
<feature type="transmembrane region" description="Helical" evidence="5">
    <location>
        <begin position="162"/>
        <end position="182"/>
    </location>
</feature>